<dbReference type="GO" id="GO:0016301">
    <property type="term" value="F:kinase activity"/>
    <property type="evidence" value="ECO:0007669"/>
    <property type="project" value="UniProtKB-KW"/>
</dbReference>
<evidence type="ECO:0000313" key="2">
    <source>
        <dbReference type="Proteomes" id="UP000321907"/>
    </source>
</evidence>
<dbReference type="RefSeq" id="WP_147932273.1">
    <property type="nucleotide sequence ID" value="NZ_VOXD01000036.1"/>
</dbReference>
<dbReference type="InterPro" id="IPR027417">
    <property type="entry name" value="P-loop_NTPase"/>
</dbReference>
<dbReference type="Gene3D" id="3.40.50.300">
    <property type="entry name" value="P-loop containing nucleotide triphosphate hydrolases"/>
    <property type="match status" value="1"/>
</dbReference>
<dbReference type="OrthoDB" id="1201990at2"/>
<dbReference type="SUPFAM" id="SSF52540">
    <property type="entry name" value="P-loop containing nucleoside triphosphate hydrolases"/>
    <property type="match status" value="1"/>
</dbReference>
<gene>
    <name evidence="1" type="ORF">FUA23_18585</name>
</gene>
<dbReference type="PANTHER" id="PTHR37816">
    <property type="entry name" value="YALI0E33011P"/>
    <property type="match status" value="1"/>
</dbReference>
<keyword evidence="1" id="KW-0418">Kinase</keyword>
<keyword evidence="2" id="KW-1185">Reference proteome</keyword>
<dbReference type="InterPro" id="IPR052922">
    <property type="entry name" value="Cytidylate_Kinase-2"/>
</dbReference>
<evidence type="ECO:0000313" key="1">
    <source>
        <dbReference type="EMBL" id="TXF87101.1"/>
    </source>
</evidence>
<reference evidence="1 2" key="1">
    <citation type="submission" date="2019-08" db="EMBL/GenBank/DDBJ databases">
        <title>Lewinella sp. strain SSH13 Genome sequencing and assembly.</title>
        <authorList>
            <person name="Kim I."/>
        </authorList>
    </citation>
    <scope>NUCLEOTIDE SEQUENCE [LARGE SCALE GENOMIC DNA]</scope>
    <source>
        <strain evidence="1 2">SSH13</strain>
    </source>
</reference>
<comment type="caution">
    <text evidence="1">The sequence shown here is derived from an EMBL/GenBank/DDBJ whole genome shotgun (WGS) entry which is preliminary data.</text>
</comment>
<dbReference type="Proteomes" id="UP000321907">
    <property type="component" value="Unassembled WGS sequence"/>
</dbReference>
<dbReference type="PANTHER" id="PTHR37816:SF3">
    <property type="entry name" value="MODULATES DNA TOPOLOGY"/>
    <property type="match status" value="1"/>
</dbReference>
<organism evidence="1 2">
    <name type="scientific">Neolewinella aurantiaca</name>
    <dbReference type="NCBI Taxonomy" id="2602767"/>
    <lineage>
        <taxon>Bacteria</taxon>
        <taxon>Pseudomonadati</taxon>
        <taxon>Bacteroidota</taxon>
        <taxon>Saprospiria</taxon>
        <taxon>Saprospirales</taxon>
        <taxon>Lewinellaceae</taxon>
        <taxon>Neolewinella</taxon>
    </lineage>
</organism>
<name>A0A5C7F8Q8_9BACT</name>
<accession>A0A5C7F8Q8</accession>
<protein>
    <submittedName>
        <fullName evidence="1">Adenylate kinase</fullName>
    </submittedName>
</protein>
<dbReference type="AlphaFoldDB" id="A0A5C7F8Q8"/>
<sequence length="171" mass="19671">MERVLILGCSGSGKSTLARQLGERTGLPVIHLDHEYFGPDWKEPRREDWGDTVTKLAARDRWLMDGNYSGTFPLRMPRADTIIFLDQPTWRCLWRVIMRTLRHYGKVRPGSAPGCRERFDRHFLHYVATYNLTRRPKISAALADQRKLGKAVFHLRSRNGLKALLEAGALV</sequence>
<keyword evidence="1" id="KW-0808">Transferase</keyword>
<proteinExistence type="predicted"/>
<dbReference type="EMBL" id="VOXD01000036">
    <property type="protein sequence ID" value="TXF87101.1"/>
    <property type="molecule type" value="Genomic_DNA"/>
</dbReference>